<keyword evidence="2" id="KW-1185">Reference proteome</keyword>
<organism evidence="2">
    <name type="scientific">Harpegnathos saltator</name>
    <name type="common">Jerdon's jumping ant</name>
    <dbReference type="NCBI Taxonomy" id="610380"/>
    <lineage>
        <taxon>Eukaryota</taxon>
        <taxon>Metazoa</taxon>
        <taxon>Ecdysozoa</taxon>
        <taxon>Arthropoda</taxon>
        <taxon>Hexapoda</taxon>
        <taxon>Insecta</taxon>
        <taxon>Pterygota</taxon>
        <taxon>Neoptera</taxon>
        <taxon>Endopterygota</taxon>
        <taxon>Hymenoptera</taxon>
        <taxon>Apocrita</taxon>
        <taxon>Aculeata</taxon>
        <taxon>Formicoidea</taxon>
        <taxon>Formicidae</taxon>
        <taxon>Ponerinae</taxon>
        <taxon>Ponerini</taxon>
        <taxon>Harpegnathos</taxon>
    </lineage>
</organism>
<sequence length="71" mass="8538">YKLISRLTQMWTDFAKIRNPTPATIDLIPITWILLKSGNIFDYLDIGKKLRMKTARKGEQRYNWKKIRKKL</sequence>
<accession>E2B709</accession>
<feature type="non-terminal residue" evidence="1">
    <location>
        <position position="71"/>
    </location>
</feature>
<evidence type="ECO:0000313" key="1">
    <source>
        <dbReference type="EMBL" id="EFN88521.1"/>
    </source>
</evidence>
<dbReference type="Proteomes" id="UP000008237">
    <property type="component" value="Unassembled WGS sequence"/>
</dbReference>
<proteinExistence type="predicted"/>
<dbReference type="EMBL" id="GL446086">
    <property type="protein sequence ID" value="EFN88521.1"/>
    <property type="molecule type" value="Genomic_DNA"/>
</dbReference>
<name>E2B709_HARSA</name>
<dbReference type="OrthoDB" id="19653at2759"/>
<evidence type="ECO:0000313" key="2">
    <source>
        <dbReference type="Proteomes" id="UP000008237"/>
    </source>
</evidence>
<dbReference type="InterPro" id="IPR029058">
    <property type="entry name" value="AB_hydrolase_fold"/>
</dbReference>
<dbReference type="AlphaFoldDB" id="E2B709"/>
<reference evidence="1 2" key="1">
    <citation type="journal article" date="2010" name="Science">
        <title>Genomic comparison of the ants Camponotus floridanus and Harpegnathos saltator.</title>
        <authorList>
            <person name="Bonasio R."/>
            <person name="Zhang G."/>
            <person name="Ye C."/>
            <person name="Mutti N.S."/>
            <person name="Fang X."/>
            <person name="Qin N."/>
            <person name="Donahue G."/>
            <person name="Yang P."/>
            <person name="Li Q."/>
            <person name="Li C."/>
            <person name="Zhang P."/>
            <person name="Huang Z."/>
            <person name="Berger S.L."/>
            <person name="Reinberg D."/>
            <person name="Wang J."/>
            <person name="Liebig J."/>
        </authorList>
    </citation>
    <scope>NUCLEOTIDE SEQUENCE [LARGE SCALE GENOMIC DNA]</scope>
    <source>
        <strain evidence="1 2">R22 G/1</strain>
    </source>
</reference>
<protein>
    <submittedName>
        <fullName evidence="1">Uncharacterized protein</fullName>
    </submittedName>
</protein>
<dbReference type="InParanoid" id="E2B709"/>
<dbReference type="Gene3D" id="3.40.50.1820">
    <property type="entry name" value="alpha/beta hydrolase"/>
    <property type="match status" value="1"/>
</dbReference>
<gene>
    <name evidence="1" type="ORF">EAI_08009</name>
</gene>
<feature type="non-terminal residue" evidence="1">
    <location>
        <position position="1"/>
    </location>
</feature>